<proteinExistence type="predicted"/>
<accession>A0A919XWV7</accession>
<protein>
    <submittedName>
        <fullName evidence="1">Uncharacterized protein</fullName>
    </submittedName>
</protein>
<reference evidence="1" key="1">
    <citation type="submission" date="2021-03" db="EMBL/GenBank/DDBJ databases">
        <title>Antimicrobial resistance genes in bacteria isolated from Japanese honey, and their potential for conferring macrolide and lincosamide resistance in the American foulbrood pathogen Paenibacillus larvae.</title>
        <authorList>
            <person name="Okamoto M."/>
            <person name="Kumagai M."/>
            <person name="Kanamori H."/>
            <person name="Takamatsu D."/>
        </authorList>
    </citation>
    <scope>NUCLEOTIDE SEQUENCE</scope>
    <source>
        <strain evidence="1">J41TS4</strain>
    </source>
</reference>
<dbReference type="Proteomes" id="UP000678895">
    <property type="component" value="Unassembled WGS sequence"/>
</dbReference>
<sequence length="301" mass="35744">MAPLKPVRVREYKDVIRNPRKTLSLTKIYSEVLKYMSLNFESSVQNNLYEYRHLSIEKDVIKKPWNGFIQFVESEEWDRLHEQFGVSSYCCEEAVIYLSFIWKMLESRRVFIVPIFDIHAATKKLNKDYNFIRWQYNCTAEDNKFENNGFIQAKSSYIISPIRDEFQYRHRDNGTIFEINSLEELTTLHNVLIFSNAYSEMNIYGLSKEKSIEDIRELLLLEDRPSLENILSDDDIFIDLVLGVDIGYHDGMLIVSKGNQDTRIKQLTSRINNLIEQYELRSREIKNLIEFKNELVRLSDF</sequence>
<evidence type="ECO:0000313" key="1">
    <source>
        <dbReference type="EMBL" id="GIO40776.1"/>
    </source>
</evidence>
<evidence type="ECO:0000313" key="2">
    <source>
        <dbReference type="Proteomes" id="UP000678895"/>
    </source>
</evidence>
<gene>
    <name evidence="1" type="ORF">J41TS4_05340</name>
</gene>
<comment type="caution">
    <text evidence="1">The sequence shown here is derived from an EMBL/GenBank/DDBJ whole genome shotgun (WGS) entry which is preliminary data.</text>
</comment>
<dbReference type="EMBL" id="BORS01000002">
    <property type="protein sequence ID" value="GIO40776.1"/>
    <property type="molecule type" value="Genomic_DNA"/>
</dbReference>
<organism evidence="1 2">
    <name type="scientific">Paenibacillus apis</name>
    <dbReference type="NCBI Taxonomy" id="1792174"/>
    <lineage>
        <taxon>Bacteria</taxon>
        <taxon>Bacillati</taxon>
        <taxon>Bacillota</taxon>
        <taxon>Bacilli</taxon>
        <taxon>Bacillales</taxon>
        <taxon>Paenibacillaceae</taxon>
        <taxon>Paenibacillus</taxon>
    </lineage>
</organism>
<name>A0A919XWV7_9BACL</name>
<dbReference type="AlphaFoldDB" id="A0A919XWV7"/>
<dbReference type="RefSeq" id="WP_301624675.1">
    <property type="nucleotide sequence ID" value="NZ_BORS01000002.1"/>
</dbReference>
<keyword evidence="2" id="KW-1185">Reference proteome</keyword>